<dbReference type="AlphaFoldDB" id="A0A9X9LKU3"/>
<reference evidence="2 3" key="1">
    <citation type="submission" date="2018-10" db="EMBL/GenBank/DDBJ databases">
        <authorList>
            <person name="Ekblom R."/>
            <person name="Jareborg N."/>
        </authorList>
    </citation>
    <scope>NUCLEOTIDE SEQUENCE [LARGE SCALE GENOMIC DNA]</scope>
    <source>
        <tissue evidence="2">Muscle</tissue>
    </source>
</reference>
<name>A0A9X9LKU3_GULGU</name>
<feature type="domain" description="Alpha-amylase/branching enzyme C-terminal all beta" evidence="1">
    <location>
        <begin position="17"/>
        <end position="54"/>
    </location>
</feature>
<organism evidence="2 3">
    <name type="scientific">Gulo gulo</name>
    <name type="common">Wolverine</name>
    <name type="synonym">Gluton</name>
    <dbReference type="NCBI Taxonomy" id="48420"/>
    <lineage>
        <taxon>Eukaryota</taxon>
        <taxon>Metazoa</taxon>
        <taxon>Chordata</taxon>
        <taxon>Craniata</taxon>
        <taxon>Vertebrata</taxon>
        <taxon>Euteleostomi</taxon>
        <taxon>Mammalia</taxon>
        <taxon>Eutheria</taxon>
        <taxon>Laurasiatheria</taxon>
        <taxon>Carnivora</taxon>
        <taxon>Caniformia</taxon>
        <taxon>Musteloidea</taxon>
        <taxon>Mustelidae</taxon>
        <taxon>Guloninae</taxon>
        <taxon>Gulo</taxon>
    </lineage>
</organism>
<dbReference type="PANTHER" id="PTHR43651:SF3">
    <property type="entry name" value="1,4-ALPHA-GLUCAN-BRANCHING ENZYME"/>
    <property type="match status" value="1"/>
</dbReference>
<accession>A0A9X9LKU3</accession>
<evidence type="ECO:0000313" key="3">
    <source>
        <dbReference type="Proteomes" id="UP000269945"/>
    </source>
</evidence>
<protein>
    <recommendedName>
        <fullName evidence="1">Alpha-amylase/branching enzyme C-terminal all beta domain-containing protein</fullName>
    </recommendedName>
</protein>
<dbReference type="GO" id="GO:0005978">
    <property type="term" value="P:glycogen biosynthetic process"/>
    <property type="evidence" value="ECO:0007669"/>
    <property type="project" value="TreeGrafter"/>
</dbReference>
<dbReference type="Gene3D" id="2.60.40.1180">
    <property type="entry name" value="Golgi alpha-mannosidase II"/>
    <property type="match status" value="1"/>
</dbReference>
<evidence type="ECO:0000313" key="2">
    <source>
        <dbReference type="EMBL" id="VCW70790.1"/>
    </source>
</evidence>
<dbReference type="Proteomes" id="UP000269945">
    <property type="component" value="Unassembled WGS sequence"/>
</dbReference>
<dbReference type="SUPFAM" id="SSF51011">
    <property type="entry name" value="Glycosyl hydrolase domain"/>
    <property type="match status" value="1"/>
</dbReference>
<dbReference type="GO" id="GO:0003844">
    <property type="term" value="F:1,4-alpha-glucan branching enzyme activity"/>
    <property type="evidence" value="ECO:0007669"/>
    <property type="project" value="TreeGrafter"/>
</dbReference>
<dbReference type="PANTHER" id="PTHR43651">
    <property type="entry name" value="1,4-ALPHA-GLUCAN-BRANCHING ENZYME"/>
    <property type="match status" value="1"/>
</dbReference>
<keyword evidence="3" id="KW-1185">Reference proteome</keyword>
<dbReference type="InterPro" id="IPR006048">
    <property type="entry name" value="A-amylase/branching_C"/>
</dbReference>
<sequence length="55" mass="6366">MNKLEERCGWLSAPQAYVSEKHEANKIIAFERAGLLFIFNFHPSKSYTDYRVGTT</sequence>
<dbReference type="EMBL" id="CYRY02006371">
    <property type="protein sequence ID" value="VCW70790.1"/>
    <property type="molecule type" value="Genomic_DNA"/>
</dbReference>
<gene>
    <name evidence="2" type="ORF">BN2614_LOCUS1</name>
</gene>
<dbReference type="GO" id="GO:0043169">
    <property type="term" value="F:cation binding"/>
    <property type="evidence" value="ECO:0007669"/>
    <property type="project" value="InterPro"/>
</dbReference>
<dbReference type="InterPro" id="IPR013780">
    <property type="entry name" value="Glyco_hydro_b"/>
</dbReference>
<proteinExistence type="predicted"/>
<feature type="non-terminal residue" evidence="2">
    <location>
        <position position="55"/>
    </location>
</feature>
<comment type="caution">
    <text evidence="2">The sequence shown here is derived from an EMBL/GenBank/DDBJ whole genome shotgun (WGS) entry which is preliminary data.</text>
</comment>
<dbReference type="Pfam" id="PF02806">
    <property type="entry name" value="Alpha-amylase_C"/>
    <property type="match status" value="1"/>
</dbReference>
<evidence type="ECO:0000259" key="1">
    <source>
        <dbReference type="Pfam" id="PF02806"/>
    </source>
</evidence>
<dbReference type="GO" id="GO:0005737">
    <property type="term" value="C:cytoplasm"/>
    <property type="evidence" value="ECO:0007669"/>
    <property type="project" value="TreeGrafter"/>
</dbReference>